<gene>
    <name evidence="1" type="ORF">DW054_13585</name>
</gene>
<comment type="caution">
    <text evidence="1">The sequence shown here is derived from an EMBL/GenBank/DDBJ whole genome shotgun (WGS) entry which is preliminary data.</text>
</comment>
<dbReference type="PANTHER" id="PTHR47691:SF3">
    <property type="entry name" value="HTH-TYPE TRANSCRIPTIONAL REGULATOR RV0890C-RELATED"/>
    <property type="match status" value="1"/>
</dbReference>
<evidence type="ECO:0000313" key="1">
    <source>
        <dbReference type="EMBL" id="RHK60836.1"/>
    </source>
</evidence>
<organism evidence="1 2">
    <name type="scientific">Dorea formicigenerans</name>
    <dbReference type="NCBI Taxonomy" id="39486"/>
    <lineage>
        <taxon>Bacteria</taxon>
        <taxon>Bacillati</taxon>
        <taxon>Bacillota</taxon>
        <taxon>Clostridia</taxon>
        <taxon>Lachnospirales</taxon>
        <taxon>Lachnospiraceae</taxon>
        <taxon>Dorea</taxon>
    </lineage>
</organism>
<dbReference type="GO" id="GO:0005524">
    <property type="term" value="F:ATP binding"/>
    <property type="evidence" value="ECO:0007669"/>
    <property type="project" value="UniProtKB-KW"/>
</dbReference>
<evidence type="ECO:0000313" key="2">
    <source>
        <dbReference type="Proteomes" id="UP000284152"/>
    </source>
</evidence>
<dbReference type="AlphaFoldDB" id="A0A415H2V0"/>
<dbReference type="InterPro" id="IPR011990">
    <property type="entry name" value="TPR-like_helical_dom_sf"/>
</dbReference>
<name>A0A415H2V0_9FIRM</name>
<dbReference type="Gene3D" id="1.25.40.10">
    <property type="entry name" value="Tetratricopeptide repeat domain"/>
    <property type="match status" value="1"/>
</dbReference>
<dbReference type="Gene3D" id="3.40.50.300">
    <property type="entry name" value="P-loop containing nucleotide triphosphate hydrolases"/>
    <property type="match status" value="1"/>
</dbReference>
<keyword evidence="1" id="KW-0067">ATP-binding</keyword>
<reference evidence="1 2" key="1">
    <citation type="submission" date="2018-08" db="EMBL/GenBank/DDBJ databases">
        <title>A genome reference for cultivated species of the human gut microbiota.</title>
        <authorList>
            <person name="Zou Y."/>
            <person name="Xue W."/>
            <person name="Luo G."/>
        </authorList>
    </citation>
    <scope>NUCLEOTIDE SEQUENCE [LARGE SCALE GENOMIC DNA]</scope>
    <source>
        <strain evidence="1 2">AF42-21</strain>
    </source>
</reference>
<dbReference type="RefSeq" id="WP_117657604.1">
    <property type="nucleotide sequence ID" value="NZ_JAQDGW010000025.1"/>
</dbReference>
<protein>
    <submittedName>
        <fullName evidence="1">ATP-binding protein</fullName>
    </submittedName>
</protein>
<proteinExistence type="predicted"/>
<dbReference type="SUPFAM" id="SSF52540">
    <property type="entry name" value="P-loop containing nucleoside triphosphate hydrolases"/>
    <property type="match status" value="1"/>
</dbReference>
<dbReference type="Proteomes" id="UP000284152">
    <property type="component" value="Unassembled WGS sequence"/>
</dbReference>
<accession>A0A415H2V0</accession>
<dbReference type="InterPro" id="IPR027417">
    <property type="entry name" value="P-loop_NTPase"/>
</dbReference>
<dbReference type="EMBL" id="QRNS01000027">
    <property type="protein sequence ID" value="RHK60836.1"/>
    <property type="molecule type" value="Genomic_DNA"/>
</dbReference>
<sequence length="782" mass="89505">MKNRITFSNVIGVLLENKKKTYAQYRMIEDIFYDCLCDMDIFEKEDFEKNVTYSRWCTGERPIPKEILSFYDNAGFDGILDNIQNDVIPNLINVTATREQLLGLVTDSTDVIGIEKVDEFVQITDDATLITALIRYAILNDHDSRHTLLSPDLSDILLSNRLPSANRNFIGRKEELKAVGKALQEHDLAFITGTAGMGKSELAKIYAKKNEKKYTNIIYLFYDADLKKCISHMEFSDDTTDMSEDMLFDRHMNILKKLHSDSLVIIDNFNVLPKEDTFFKEFMKLNCKILVTSRCNISQYETVKVIEMDADTELVELFYRHCPSAKSSEDVVKDIIQTVGCHTLTVCLSALSLTASGMESEELLSELKTCGLNIASGEDVELYKDNDFTYGLMIEHLRKLLQLGKLSDSQLDILRNMSLLPVSGVLKNSFKSWMKLDSLTDVNHLIKYGFVNEDMDNRKISLHSLLQEVITIETAPTVTACQTLLNNLHLICLAHGLELRRPENIIASLISVSERIIVDDGAYFLLFLQDMFPYLDKYLVSDYLPKLTERISYVMEEYKLDSPCDKALLLDYKAECFLLKKAYGNAVKKREKAINILEKLHNEDADARTANLLSNLYNNLSNTYLLMKRGNEAAKALRTAFNIRMEYAHLGLTESHDSLQQMMNLINMLLLAKDVDNAKIVLNQYETLVLEHLSDTSLDYGICKLSRGIIEMMEGMPESAEMNLLGAENIIENVVGMDNEYMKTTYRYLNNLYARWKKPEKAIKYRDKFLGVRRSQFLSKTE</sequence>
<dbReference type="PANTHER" id="PTHR47691">
    <property type="entry name" value="REGULATOR-RELATED"/>
    <property type="match status" value="1"/>
</dbReference>
<keyword evidence="1" id="KW-0547">Nucleotide-binding</keyword>
<dbReference type="SUPFAM" id="SSF48452">
    <property type="entry name" value="TPR-like"/>
    <property type="match status" value="1"/>
</dbReference>